<proteinExistence type="predicted"/>
<gene>
    <name evidence="1" type="ORF">S06H3_31586</name>
</gene>
<protein>
    <submittedName>
        <fullName evidence="1">Uncharacterized protein</fullName>
    </submittedName>
</protein>
<comment type="caution">
    <text evidence="1">The sequence shown here is derived from an EMBL/GenBank/DDBJ whole genome shotgun (WGS) entry which is preliminary data.</text>
</comment>
<dbReference type="AlphaFoldDB" id="X1LTU1"/>
<name>X1LTU1_9ZZZZ</name>
<evidence type="ECO:0000313" key="1">
    <source>
        <dbReference type="EMBL" id="GAI22797.1"/>
    </source>
</evidence>
<organism evidence="1">
    <name type="scientific">marine sediment metagenome</name>
    <dbReference type="NCBI Taxonomy" id="412755"/>
    <lineage>
        <taxon>unclassified sequences</taxon>
        <taxon>metagenomes</taxon>
        <taxon>ecological metagenomes</taxon>
    </lineage>
</organism>
<dbReference type="EMBL" id="BARV01018716">
    <property type="protein sequence ID" value="GAI22797.1"/>
    <property type="molecule type" value="Genomic_DNA"/>
</dbReference>
<accession>X1LTU1</accession>
<feature type="non-terminal residue" evidence="1">
    <location>
        <position position="1"/>
    </location>
</feature>
<sequence>SNMDNRTFSPNQLVRYAPTTSELQASNTISASYEGTISYLEGIPLLTKDFSQFSGQILLVREEVVKHPIGRGKGNIYRLNYDPRQALTEQGFSKVYDSSSVSGFIR</sequence>
<reference evidence="1" key="1">
    <citation type="journal article" date="2014" name="Front. Microbiol.">
        <title>High frequency of phylogenetically diverse reductive dehalogenase-homologous genes in deep subseafloor sedimentary metagenomes.</title>
        <authorList>
            <person name="Kawai M."/>
            <person name="Futagami T."/>
            <person name="Toyoda A."/>
            <person name="Takaki Y."/>
            <person name="Nishi S."/>
            <person name="Hori S."/>
            <person name="Arai W."/>
            <person name="Tsubouchi T."/>
            <person name="Morono Y."/>
            <person name="Uchiyama I."/>
            <person name="Ito T."/>
            <person name="Fujiyama A."/>
            <person name="Inagaki F."/>
            <person name="Takami H."/>
        </authorList>
    </citation>
    <scope>NUCLEOTIDE SEQUENCE</scope>
    <source>
        <strain evidence="1">Expedition CK06-06</strain>
    </source>
</reference>